<keyword evidence="3" id="KW-1185">Reference proteome</keyword>
<comment type="caution">
    <text evidence="2">The sequence shown here is derived from an EMBL/GenBank/DDBJ whole genome shotgun (WGS) entry which is preliminary data.</text>
</comment>
<accession>A0ABS2GLS4</accession>
<evidence type="ECO:0000259" key="1">
    <source>
        <dbReference type="SMART" id="SM01321"/>
    </source>
</evidence>
<name>A0ABS2GLS4_9FIRM</name>
<dbReference type="EMBL" id="JACSNR010000006">
    <property type="protein sequence ID" value="MBM6923440.1"/>
    <property type="molecule type" value="Genomic_DNA"/>
</dbReference>
<protein>
    <submittedName>
        <fullName evidence="2">IS200/IS605 family transposase</fullName>
    </submittedName>
</protein>
<dbReference type="NCBIfam" id="NF033573">
    <property type="entry name" value="transpos_IS200"/>
    <property type="match status" value="1"/>
</dbReference>
<proteinExistence type="predicted"/>
<dbReference type="Gene3D" id="3.30.70.1290">
    <property type="entry name" value="Transposase IS200-like"/>
    <property type="match status" value="1"/>
</dbReference>
<dbReference type="Proteomes" id="UP000724149">
    <property type="component" value="Unassembled WGS sequence"/>
</dbReference>
<dbReference type="SMART" id="SM01321">
    <property type="entry name" value="Y1_Tnp"/>
    <property type="match status" value="1"/>
</dbReference>
<dbReference type="SUPFAM" id="SSF143422">
    <property type="entry name" value="Transposase IS200-like"/>
    <property type="match status" value="1"/>
</dbReference>
<dbReference type="Pfam" id="PF01797">
    <property type="entry name" value="Y1_Tnp"/>
    <property type="match status" value="1"/>
</dbReference>
<evidence type="ECO:0000313" key="3">
    <source>
        <dbReference type="Proteomes" id="UP000724149"/>
    </source>
</evidence>
<reference evidence="2 3" key="1">
    <citation type="journal article" date="2021" name="Sci. Rep.">
        <title>The distribution of antibiotic resistance genes in chicken gut microbiota commensals.</title>
        <authorList>
            <person name="Juricova H."/>
            <person name="Matiasovicova J."/>
            <person name="Kubasova T."/>
            <person name="Cejkova D."/>
            <person name="Rychlik I."/>
        </authorList>
    </citation>
    <scope>NUCLEOTIDE SEQUENCE [LARGE SCALE GENOMIC DNA]</scope>
    <source>
        <strain evidence="2 3">An564</strain>
    </source>
</reference>
<sequence>MNDSNSLAHTKWNCKYHVVFAPKYRRKVIYKEKRVEIGKILRMLCEWKSVRIIEAEVYPDHIHMLVEIPPKVAVSSFMGYLKGKSSLMIYEQFPELKYKYKNREFWCRGYYVDTAGKNAKKIQEYIQQQYEKDKAGEQLTMPNF</sequence>
<gene>
    <name evidence="2" type="primary">tnpA</name>
    <name evidence="2" type="ORF">H9X81_07035</name>
</gene>
<dbReference type="PANTHER" id="PTHR33360:SF2">
    <property type="entry name" value="TRANSPOSASE FOR INSERTION SEQUENCE ELEMENT IS200"/>
    <property type="match status" value="1"/>
</dbReference>
<dbReference type="PANTHER" id="PTHR33360">
    <property type="entry name" value="TRANSPOSASE FOR INSERTION SEQUENCE ELEMENT IS200"/>
    <property type="match status" value="1"/>
</dbReference>
<dbReference type="InterPro" id="IPR036515">
    <property type="entry name" value="Transposase_17_sf"/>
</dbReference>
<dbReference type="InterPro" id="IPR002686">
    <property type="entry name" value="Transposase_17"/>
</dbReference>
<feature type="domain" description="Transposase IS200-like" evidence="1">
    <location>
        <begin position="11"/>
        <end position="129"/>
    </location>
</feature>
<evidence type="ECO:0000313" key="2">
    <source>
        <dbReference type="EMBL" id="MBM6923440.1"/>
    </source>
</evidence>
<organism evidence="2 3">
    <name type="scientific">Hydrogenoanaerobacterium saccharovorans</name>
    <dbReference type="NCBI Taxonomy" id="474960"/>
    <lineage>
        <taxon>Bacteria</taxon>
        <taxon>Bacillati</taxon>
        <taxon>Bacillota</taxon>
        <taxon>Clostridia</taxon>
        <taxon>Eubacteriales</taxon>
        <taxon>Oscillospiraceae</taxon>
        <taxon>Hydrogenoanaerobacterium</taxon>
    </lineage>
</organism>